<comment type="caution">
    <text evidence="2">The sequence shown here is derived from an EMBL/GenBank/DDBJ whole genome shotgun (WGS) entry which is preliminary data.</text>
</comment>
<dbReference type="Proteomes" id="UP000186905">
    <property type="component" value="Unassembled WGS sequence"/>
</dbReference>
<keyword evidence="1" id="KW-1133">Transmembrane helix</keyword>
<sequence>MFKYIVLRDVMCDLLKYIWGEFISPFYDVRFRIIFVIFIFASTFGIYYECFSPGGGVDFLSTFTPKSMFSYTVPLLITALMDGILKLFERYDNLSEDEQQRENFLNAIFLSFGMIIVMAIIMAQSLLQNSLVLSSISTVFAIIIWVFVNSANLTSGVRGGYTPTGNKPLSSESLSNGR</sequence>
<gene>
    <name evidence="2" type="ORF">BIT28_00935</name>
</gene>
<dbReference type="AlphaFoldDB" id="A0A1Q9GX66"/>
<keyword evidence="1" id="KW-0472">Membrane</keyword>
<accession>A0A1Q9GX66</accession>
<name>A0A1Q9GX66_9GAMM</name>
<organism evidence="2 3">
    <name type="scientific">Photobacterium proteolyticum</name>
    <dbReference type="NCBI Taxonomy" id="1903952"/>
    <lineage>
        <taxon>Bacteria</taxon>
        <taxon>Pseudomonadati</taxon>
        <taxon>Pseudomonadota</taxon>
        <taxon>Gammaproteobacteria</taxon>
        <taxon>Vibrionales</taxon>
        <taxon>Vibrionaceae</taxon>
        <taxon>Photobacterium</taxon>
    </lineage>
</organism>
<evidence type="ECO:0000313" key="2">
    <source>
        <dbReference type="EMBL" id="OLQ79848.1"/>
    </source>
</evidence>
<keyword evidence="3" id="KW-1185">Reference proteome</keyword>
<feature type="transmembrane region" description="Helical" evidence="1">
    <location>
        <begin position="130"/>
        <end position="148"/>
    </location>
</feature>
<dbReference type="EMBL" id="MJIL01000048">
    <property type="protein sequence ID" value="OLQ79848.1"/>
    <property type="molecule type" value="Genomic_DNA"/>
</dbReference>
<feature type="transmembrane region" description="Helical" evidence="1">
    <location>
        <begin position="104"/>
        <end position="124"/>
    </location>
</feature>
<evidence type="ECO:0000313" key="3">
    <source>
        <dbReference type="Proteomes" id="UP000186905"/>
    </source>
</evidence>
<keyword evidence="1" id="KW-0812">Transmembrane</keyword>
<dbReference type="STRING" id="1903952.BIT28_00935"/>
<proteinExistence type="predicted"/>
<reference evidence="2 3" key="1">
    <citation type="submission" date="2016-09" db="EMBL/GenBank/DDBJ databases">
        <title>Photobacterium proteolyticum sp. nov. a protease producing bacterium isolated from ocean sediments of Laizhou Bay.</title>
        <authorList>
            <person name="Li Y."/>
        </authorList>
    </citation>
    <scope>NUCLEOTIDE SEQUENCE [LARGE SCALE GENOMIC DNA]</scope>
    <source>
        <strain evidence="2 3">13-12</strain>
    </source>
</reference>
<protein>
    <submittedName>
        <fullName evidence="2">Uncharacterized protein</fullName>
    </submittedName>
</protein>
<evidence type="ECO:0000256" key="1">
    <source>
        <dbReference type="SAM" id="Phobius"/>
    </source>
</evidence>
<feature type="transmembrane region" description="Helical" evidence="1">
    <location>
        <begin position="68"/>
        <end position="88"/>
    </location>
</feature>
<feature type="transmembrane region" description="Helical" evidence="1">
    <location>
        <begin position="29"/>
        <end position="48"/>
    </location>
</feature>